<dbReference type="Proteomes" id="UP000007431">
    <property type="component" value="Unassembled WGS sequence"/>
</dbReference>
<evidence type="ECO:0000313" key="3">
    <source>
        <dbReference type="Proteomes" id="UP000007431"/>
    </source>
</evidence>
<dbReference type="OrthoDB" id="2882671at2759"/>
<keyword evidence="3" id="KW-1185">Reference proteome</keyword>
<gene>
    <name evidence="2" type="ORF">SCHCODRAFT_232898</name>
</gene>
<dbReference type="InterPro" id="IPR001810">
    <property type="entry name" value="F-box_dom"/>
</dbReference>
<dbReference type="HOGENOM" id="CLU_575100_0_0_1"/>
<sequence>MTISTLPTELLAEVLYTARAGESTPSSALRLAQVSQRWRETAFGDTRLWTRLTLEDGQAIGENSVKQAHAWIQRAHPLHVSLELLPMKGKGGFMRSGPPSPVPHLLDDGLSYIANRVSDLNLAIPTEVIREFREHPPRAFPNLVKLRLAPFSRVALDEYRMGPSSEMLITCERLRCLVITEVDLLIYERLDRSLTVPWQHLEELELGNVCGYHAVATVFRQCSRLRRAAFHAAQYDVVVDHIDSEPPAERKDVTYPFLASLTCGFHDTWPAQLLEAAQFPALTSLTLAHHSYDAYPDFALQWSGLHALAERSPALNALTLRHLPLNGDAQQLKGLLRRTPELRTLILEECRFDNVGDLSVFYDSNPPMLLPRLEVLRIPEVDLGTDDAYLIGGLCAAAYDCVLNLLRFRLGPTPLREFRIGWRGFDYNKVPLMYCTEQVMLIKALMEGYEDKEVWVEGVADELYGRLQAGEYAVS</sequence>
<reference evidence="2 3" key="1">
    <citation type="journal article" date="2010" name="Nat. Biotechnol.">
        <title>Genome sequence of the model mushroom Schizophyllum commune.</title>
        <authorList>
            <person name="Ohm R.A."/>
            <person name="de Jong J.F."/>
            <person name="Lugones L.G."/>
            <person name="Aerts A."/>
            <person name="Kothe E."/>
            <person name="Stajich J.E."/>
            <person name="de Vries R.P."/>
            <person name="Record E."/>
            <person name="Levasseur A."/>
            <person name="Baker S.E."/>
            <person name="Bartholomew K.A."/>
            <person name="Coutinho P.M."/>
            <person name="Erdmann S."/>
            <person name="Fowler T.J."/>
            <person name="Gathman A.C."/>
            <person name="Lombard V."/>
            <person name="Henrissat B."/>
            <person name="Knabe N."/>
            <person name="Kuees U."/>
            <person name="Lilly W.W."/>
            <person name="Lindquist E."/>
            <person name="Lucas S."/>
            <person name="Magnuson J.K."/>
            <person name="Piumi F."/>
            <person name="Raudaskoski M."/>
            <person name="Salamov A."/>
            <person name="Schmutz J."/>
            <person name="Schwarze F.W.M.R."/>
            <person name="vanKuyk P.A."/>
            <person name="Horton J.S."/>
            <person name="Grigoriev I.V."/>
            <person name="Woesten H.A.B."/>
        </authorList>
    </citation>
    <scope>NUCLEOTIDE SEQUENCE [LARGE SCALE GENOMIC DNA]</scope>
    <source>
        <strain evidence="3">H4-8 / FGSC 9210</strain>
    </source>
</reference>
<dbReference type="InParanoid" id="D8PTN0"/>
<protein>
    <recommendedName>
        <fullName evidence="1">F-box domain-containing protein</fullName>
    </recommendedName>
</protein>
<evidence type="ECO:0000313" key="2">
    <source>
        <dbReference type="EMBL" id="EFJ01344.1"/>
    </source>
</evidence>
<dbReference type="Pfam" id="PF12937">
    <property type="entry name" value="F-box-like"/>
    <property type="match status" value="1"/>
</dbReference>
<organism evidence="3">
    <name type="scientific">Schizophyllum commune (strain H4-8 / FGSC 9210)</name>
    <name type="common">Split gill fungus</name>
    <dbReference type="NCBI Taxonomy" id="578458"/>
    <lineage>
        <taxon>Eukaryota</taxon>
        <taxon>Fungi</taxon>
        <taxon>Dikarya</taxon>
        <taxon>Basidiomycota</taxon>
        <taxon>Agaricomycotina</taxon>
        <taxon>Agaricomycetes</taxon>
        <taxon>Agaricomycetidae</taxon>
        <taxon>Agaricales</taxon>
        <taxon>Schizophyllaceae</taxon>
        <taxon>Schizophyllum</taxon>
    </lineage>
</organism>
<dbReference type="Gene3D" id="3.80.10.10">
    <property type="entry name" value="Ribonuclease Inhibitor"/>
    <property type="match status" value="1"/>
</dbReference>
<dbReference type="InterPro" id="IPR032675">
    <property type="entry name" value="LRR_dom_sf"/>
</dbReference>
<dbReference type="PROSITE" id="PS50181">
    <property type="entry name" value="FBOX"/>
    <property type="match status" value="1"/>
</dbReference>
<dbReference type="KEGG" id="scm:SCHCO_02560098"/>
<proteinExistence type="predicted"/>
<dbReference type="RefSeq" id="XP_003036246.1">
    <property type="nucleotide sequence ID" value="XM_003036200.1"/>
</dbReference>
<dbReference type="AlphaFoldDB" id="D8PTN0"/>
<dbReference type="SUPFAM" id="SSF52047">
    <property type="entry name" value="RNI-like"/>
    <property type="match status" value="1"/>
</dbReference>
<feature type="domain" description="F-box" evidence="1">
    <location>
        <begin position="1"/>
        <end position="52"/>
    </location>
</feature>
<evidence type="ECO:0000259" key="1">
    <source>
        <dbReference type="PROSITE" id="PS50181"/>
    </source>
</evidence>
<name>D8PTN0_SCHCM</name>
<dbReference type="EMBL" id="GL377303">
    <property type="protein sequence ID" value="EFJ01344.1"/>
    <property type="molecule type" value="Genomic_DNA"/>
</dbReference>
<dbReference type="VEuPathDB" id="FungiDB:SCHCODRAFT_02560098"/>
<dbReference type="Gene3D" id="1.20.1280.50">
    <property type="match status" value="1"/>
</dbReference>
<accession>D8PTN0</accession>
<dbReference type="GeneID" id="9586781"/>
<dbReference type="InterPro" id="IPR036047">
    <property type="entry name" value="F-box-like_dom_sf"/>
</dbReference>
<dbReference type="SUPFAM" id="SSF81383">
    <property type="entry name" value="F-box domain"/>
    <property type="match status" value="1"/>
</dbReference>